<name>A0A7S1XTG6_9STRA</name>
<accession>A0A7S1XTG6</accession>
<feature type="compositionally biased region" description="Basic residues" evidence="1">
    <location>
        <begin position="185"/>
        <end position="196"/>
    </location>
</feature>
<protein>
    <submittedName>
        <fullName evidence="2">Uncharacterized protein</fullName>
    </submittedName>
</protein>
<feature type="compositionally biased region" description="Basic and acidic residues" evidence="1">
    <location>
        <begin position="123"/>
        <end position="132"/>
    </location>
</feature>
<reference evidence="2" key="1">
    <citation type="submission" date="2021-01" db="EMBL/GenBank/DDBJ databases">
        <authorList>
            <person name="Corre E."/>
            <person name="Pelletier E."/>
            <person name="Niang G."/>
            <person name="Scheremetjew M."/>
            <person name="Finn R."/>
            <person name="Kale V."/>
            <person name="Holt S."/>
            <person name="Cochrane G."/>
            <person name="Meng A."/>
            <person name="Brown T."/>
            <person name="Cohen L."/>
        </authorList>
    </citation>
    <scope>NUCLEOTIDE SEQUENCE</scope>
    <source>
        <strain evidence="2">CCMP2877</strain>
    </source>
</reference>
<organism evidence="2">
    <name type="scientific">Phaeomonas parva</name>
    <dbReference type="NCBI Taxonomy" id="124430"/>
    <lineage>
        <taxon>Eukaryota</taxon>
        <taxon>Sar</taxon>
        <taxon>Stramenopiles</taxon>
        <taxon>Ochrophyta</taxon>
        <taxon>Pinguiophyceae</taxon>
        <taxon>Pinguiochrysidales</taxon>
        <taxon>Pinguiochrysidaceae</taxon>
        <taxon>Phaeomonas</taxon>
    </lineage>
</organism>
<dbReference type="AlphaFoldDB" id="A0A7S1XTG6"/>
<sequence>MEDAVEEFVGLDGPAPGRRKARQADDFGLDEEEGVYQLELDDSDDEDDDDLESSEDDEDGDDAMMMPRGRGAGLDEDDEEDDNEDDDEDDEDDDMDDDVSDVDSEADDAAGTVGDPTKGWGRRKSDYYHGDTADLEIGQDFEDAEEEEEAAREMRSAELKGLEGAEDSFFGDLLSGAPAAPALKKGGKKKGAKAKAKAAADPDDVEIAHVSRDLAGLSKKEKLQILMSR</sequence>
<evidence type="ECO:0000256" key="1">
    <source>
        <dbReference type="SAM" id="MobiDB-lite"/>
    </source>
</evidence>
<feature type="compositionally biased region" description="Acidic residues" evidence="1">
    <location>
        <begin position="74"/>
        <end position="108"/>
    </location>
</feature>
<proteinExistence type="predicted"/>
<feature type="compositionally biased region" description="Acidic residues" evidence="1">
    <location>
        <begin position="27"/>
        <end position="62"/>
    </location>
</feature>
<gene>
    <name evidence="2" type="ORF">PPAR1163_LOCUS15547</name>
</gene>
<dbReference type="EMBL" id="HBGJ01024310">
    <property type="protein sequence ID" value="CAD9257176.1"/>
    <property type="molecule type" value="Transcribed_RNA"/>
</dbReference>
<feature type="region of interest" description="Disordered" evidence="1">
    <location>
        <begin position="1"/>
        <end position="155"/>
    </location>
</feature>
<feature type="region of interest" description="Disordered" evidence="1">
    <location>
        <begin position="177"/>
        <end position="203"/>
    </location>
</feature>
<evidence type="ECO:0000313" key="2">
    <source>
        <dbReference type="EMBL" id="CAD9257176.1"/>
    </source>
</evidence>
<feature type="compositionally biased region" description="Acidic residues" evidence="1">
    <location>
        <begin position="133"/>
        <end position="150"/>
    </location>
</feature>